<dbReference type="InterPro" id="IPR042070">
    <property type="entry name" value="PucR_C-HTH_sf"/>
</dbReference>
<sequence>MKIHAIEEHSRRLKNEFFTDLMEVVSPEEILNRGREYKLDKKLHYICISCKMDAASDFHLYPAPMQTEREISHQRDRIYELLESLLGSQFENSILFTKGDLFIILLGFEFYDEMMEQKVQETIAAIQLDIFQTLNSSLSFGISNYKETVTDLPTVFHEAVDALRSGYRENTKRFIKNYRIKELTELFKTIPLQKLKEFYKSSLKELAYPQDKEKEDLVNTLTSYLNNNCQISDTAKEMYIHRNTVIYRMKKCEKLMGTDFKKDDETLRLRIALFIGSLMENKATK</sequence>
<comment type="caution">
    <text evidence="4">The sequence shown here is derived from an EMBL/GenBank/DDBJ whole genome shotgun (WGS) entry which is preliminary data.</text>
</comment>
<name>A0A3A9K8E3_9BACI</name>
<dbReference type="Gene3D" id="1.10.10.2840">
    <property type="entry name" value="PucR C-terminal helix-turn-helix domain"/>
    <property type="match status" value="1"/>
</dbReference>
<dbReference type="PANTHER" id="PTHR33744:SF1">
    <property type="entry name" value="DNA-BINDING TRANSCRIPTIONAL ACTIVATOR ADER"/>
    <property type="match status" value="1"/>
</dbReference>
<evidence type="ECO:0000256" key="1">
    <source>
        <dbReference type="ARBA" id="ARBA00006754"/>
    </source>
</evidence>
<evidence type="ECO:0000313" key="4">
    <source>
        <dbReference type="EMBL" id="RKL68469.1"/>
    </source>
</evidence>
<gene>
    <name evidence="4" type="ORF">CR203_07205</name>
</gene>
<feature type="domain" description="CdaR GGDEF-like" evidence="3">
    <location>
        <begin position="26"/>
        <end position="164"/>
    </location>
</feature>
<keyword evidence="5" id="KW-1185">Reference proteome</keyword>
<reference evidence="4 5" key="1">
    <citation type="submission" date="2017-10" db="EMBL/GenBank/DDBJ databases">
        <title>Bacillus sp. nov., a halophilic bacterium isolated from a Keqin Lake.</title>
        <authorList>
            <person name="Wang H."/>
        </authorList>
    </citation>
    <scope>NUCLEOTIDE SEQUENCE [LARGE SCALE GENOMIC DNA]</scope>
    <source>
        <strain evidence="4 5">KCTC 13187</strain>
    </source>
</reference>
<evidence type="ECO:0000313" key="5">
    <source>
        <dbReference type="Proteomes" id="UP000281498"/>
    </source>
</evidence>
<dbReference type="PANTHER" id="PTHR33744">
    <property type="entry name" value="CARBOHYDRATE DIACID REGULATOR"/>
    <property type="match status" value="1"/>
</dbReference>
<evidence type="ECO:0008006" key="6">
    <source>
        <dbReference type="Google" id="ProtNLM"/>
    </source>
</evidence>
<proteinExistence type="inferred from homology"/>
<dbReference type="RefSeq" id="WP_110938848.1">
    <property type="nucleotide sequence ID" value="NZ_KZ614147.1"/>
</dbReference>
<organism evidence="4 5">
    <name type="scientific">Salipaludibacillus neizhouensis</name>
    <dbReference type="NCBI Taxonomy" id="885475"/>
    <lineage>
        <taxon>Bacteria</taxon>
        <taxon>Bacillati</taxon>
        <taxon>Bacillota</taxon>
        <taxon>Bacilli</taxon>
        <taxon>Bacillales</taxon>
        <taxon>Bacillaceae</taxon>
    </lineage>
</organism>
<feature type="domain" description="PucR C-terminal helix-turn-helix" evidence="2">
    <location>
        <begin position="217"/>
        <end position="273"/>
    </location>
</feature>
<dbReference type="OrthoDB" id="142218at2"/>
<dbReference type="EMBL" id="PDOE01000002">
    <property type="protein sequence ID" value="RKL68469.1"/>
    <property type="molecule type" value="Genomic_DNA"/>
</dbReference>
<dbReference type="Pfam" id="PF13556">
    <property type="entry name" value="HTH_30"/>
    <property type="match status" value="1"/>
</dbReference>
<dbReference type="InterPro" id="IPR025736">
    <property type="entry name" value="PucR_C-HTH_dom"/>
</dbReference>
<dbReference type="Pfam" id="PF17853">
    <property type="entry name" value="GGDEF_2"/>
    <property type="match status" value="1"/>
</dbReference>
<evidence type="ECO:0000259" key="3">
    <source>
        <dbReference type="Pfam" id="PF17853"/>
    </source>
</evidence>
<dbReference type="InterPro" id="IPR041522">
    <property type="entry name" value="CdaR_GGDEF"/>
</dbReference>
<dbReference type="Proteomes" id="UP000281498">
    <property type="component" value="Unassembled WGS sequence"/>
</dbReference>
<protein>
    <recommendedName>
        <fullName evidence="6">PucR family transcriptional regulator</fullName>
    </recommendedName>
</protein>
<dbReference type="AlphaFoldDB" id="A0A3A9K8E3"/>
<accession>A0A3A9K8E3</accession>
<dbReference type="InterPro" id="IPR051448">
    <property type="entry name" value="CdaR-like_regulators"/>
</dbReference>
<evidence type="ECO:0000259" key="2">
    <source>
        <dbReference type="Pfam" id="PF13556"/>
    </source>
</evidence>
<comment type="similarity">
    <text evidence="1">Belongs to the CdaR family.</text>
</comment>